<dbReference type="PATRIC" id="fig|1265819.5.peg.3130"/>
<protein>
    <submittedName>
        <fullName evidence="1">Uncharacterized protein</fullName>
    </submittedName>
</protein>
<name>W7ATT2_9LIST</name>
<dbReference type="GO" id="GO:0003824">
    <property type="term" value="F:catalytic activity"/>
    <property type="evidence" value="ECO:0007669"/>
    <property type="project" value="UniProtKB-ARBA"/>
</dbReference>
<dbReference type="SUPFAM" id="SSF49863">
    <property type="entry name" value="Hyaluronate lyase-like, C-terminal domain"/>
    <property type="match status" value="1"/>
</dbReference>
<dbReference type="Gene3D" id="2.60.220.10">
    <property type="entry name" value="Polysaccharide lyase family 8-like, C-terminal"/>
    <property type="match status" value="1"/>
</dbReference>
<reference evidence="1 2" key="1">
    <citation type="journal article" date="2014" name="Int. J. Syst. Evol. Microbiol.">
        <title>Listeria floridensis sp. nov., Listeria aquatica sp. nov., Listeria cornellensis sp. nov., Listeria riparia sp. nov. and Listeria grandensis sp. nov., from agricultural and natural environments.</title>
        <authorList>
            <person name="den Bakker H.C."/>
            <person name="Warchocki S."/>
            <person name="Wright E.M."/>
            <person name="Allred A.F."/>
            <person name="Ahlstrom C."/>
            <person name="Manuel C.S."/>
            <person name="Stasiewicz M.J."/>
            <person name="Burrell A."/>
            <person name="Roof S."/>
            <person name="Strawn L."/>
            <person name="Fortes E.D."/>
            <person name="Nightingale K.K."/>
            <person name="Kephart D."/>
            <person name="Wiedmann M."/>
        </authorList>
    </citation>
    <scope>NUCLEOTIDE SEQUENCE [LARGE SCALE GENOMIC DNA]</scope>
    <source>
        <strain evidence="2">FSL F6-971</strain>
    </source>
</reference>
<evidence type="ECO:0000313" key="1">
    <source>
        <dbReference type="EMBL" id="EUJ18524.1"/>
    </source>
</evidence>
<dbReference type="Proteomes" id="UP000019253">
    <property type="component" value="Unassembled WGS sequence"/>
</dbReference>
<organism evidence="1 2">
    <name type="scientific">Listeria grandensis FSL F6-0971</name>
    <dbReference type="NCBI Taxonomy" id="1265819"/>
    <lineage>
        <taxon>Bacteria</taxon>
        <taxon>Bacillati</taxon>
        <taxon>Bacillota</taxon>
        <taxon>Bacilli</taxon>
        <taxon>Bacillales</taxon>
        <taxon>Listeriaceae</taxon>
        <taxon>Listeria</taxon>
    </lineage>
</organism>
<accession>W7ATT2</accession>
<evidence type="ECO:0000313" key="2">
    <source>
        <dbReference type="Proteomes" id="UP000019253"/>
    </source>
</evidence>
<dbReference type="InterPro" id="IPR011071">
    <property type="entry name" value="Lyase_8-like_C"/>
</dbReference>
<proteinExistence type="predicted"/>
<keyword evidence="2" id="KW-1185">Reference proteome</keyword>
<dbReference type="EMBL" id="AODD01000035">
    <property type="protein sequence ID" value="EUJ18524.1"/>
    <property type="molecule type" value="Genomic_DNA"/>
</dbReference>
<dbReference type="AlphaFoldDB" id="W7ATT2"/>
<gene>
    <name evidence="1" type="ORF">PGRAN_15712</name>
</gene>
<dbReference type="STRING" id="1265819.PGRAN_15712"/>
<dbReference type="GO" id="GO:0005975">
    <property type="term" value="P:carbohydrate metabolic process"/>
    <property type="evidence" value="ECO:0007669"/>
    <property type="project" value="InterPro"/>
</dbReference>
<comment type="caution">
    <text evidence="1">The sequence shown here is derived from an EMBL/GenBank/DDBJ whole genome shotgun (WGS) entry which is preliminary data.</text>
</comment>
<sequence>MVRKTATSEKVTLADPTMEQTKIIFLVPKMTGHKLKSKSPEVSVTTSGKNWRIQVNTAAKNGKSFSVLFGK</sequence>